<feature type="domain" description="Fungal-type protein kinase" evidence="2">
    <location>
        <begin position="303"/>
        <end position="616"/>
    </location>
</feature>
<keyword evidence="4" id="KW-1185">Reference proteome</keyword>
<dbReference type="Proteomes" id="UP001215151">
    <property type="component" value="Unassembled WGS sequence"/>
</dbReference>
<reference evidence="3" key="1">
    <citation type="submission" date="2022-11" db="EMBL/GenBank/DDBJ databases">
        <title>Genome Sequence of Cubamyces cubensis.</title>
        <authorList>
            <person name="Buettner E."/>
        </authorList>
    </citation>
    <scope>NUCLEOTIDE SEQUENCE</scope>
    <source>
        <strain evidence="3">MPL-01</strain>
    </source>
</reference>
<feature type="region of interest" description="Disordered" evidence="1">
    <location>
        <begin position="805"/>
        <end position="830"/>
    </location>
</feature>
<dbReference type="PANTHER" id="PTHR38248">
    <property type="entry name" value="FUNK1 6"/>
    <property type="match status" value="1"/>
</dbReference>
<dbReference type="PANTHER" id="PTHR38248:SF2">
    <property type="entry name" value="FUNK1 11"/>
    <property type="match status" value="1"/>
</dbReference>
<evidence type="ECO:0000313" key="4">
    <source>
        <dbReference type="Proteomes" id="UP001215151"/>
    </source>
</evidence>
<dbReference type="Pfam" id="PF17667">
    <property type="entry name" value="Pkinase_fungal"/>
    <property type="match status" value="1"/>
</dbReference>
<proteinExistence type="predicted"/>
<gene>
    <name evidence="3" type="ORF">ONZ51_g6859</name>
</gene>
<protein>
    <recommendedName>
        <fullName evidence="2">Fungal-type protein kinase domain-containing protein</fullName>
    </recommendedName>
</protein>
<accession>A0AAD7X806</accession>
<feature type="compositionally biased region" description="Low complexity" evidence="1">
    <location>
        <begin position="434"/>
        <end position="447"/>
    </location>
</feature>
<dbReference type="InterPro" id="IPR011009">
    <property type="entry name" value="Kinase-like_dom_sf"/>
</dbReference>
<name>A0AAD7X806_9APHY</name>
<dbReference type="InterPro" id="IPR008266">
    <property type="entry name" value="Tyr_kinase_AS"/>
</dbReference>
<dbReference type="SUPFAM" id="SSF56112">
    <property type="entry name" value="Protein kinase-like (PK-like)"/>
    <property type="match status" value="1"/>
</dbReference>
<comment type="caution">
    <text evidence="3">The sequence shown here is derived from an EMBL/GenBank/DDBJ whole genome shotgun (WGS) entry which is preliminary data.</text>
</comment>
<evidence type="ECO:0000256" key="1">
    <source>
        <dbReference type="SAM" id="MobiDB-lite"/>
    </source>
</evidence>
<sequence length="854" mass="94835">MADQDTPHKDRAVIRTPNTAGAAHSHSLREPTLQEYRQRLVQEMTNRSVPLPMKSFLDTFLPVPPGQKPKWTAAALRRKFTTLKKVNNAKVKEAIVADKFTKVVNKSDLASGFKLVLSQHRYDANDASQQRIDGAFFPTESAPTDGTPHWTEQLVSVEFKRHGSENDPFDDKKVLDTEVTPRKKVRSQLASYAEMVFKLQPRTHLFMLIVIGRQFRVLRWDRSGRIGQASRGQLGLDPTATLIKPGSDEYKEMDALAKEVATDLVAESDSIVAKGHENNMFAYVRRMFHDSLKGDCPRWKLAVPQDDGSMRYFLVGKPRFEAPGLVGRATQGYVAMDPLAKEPKKKLVWLKDAWRTFYDLVESEGFVLHQLRAAGVPNIPTLLCHGDLPGQATVTPVIWDDNHKAARVNKDAATCVSPACPDDIPTIPTPVPPASSAEVAVPAAPTSGTKRSRADDDDQQKMPPPPGVGGSKADESEETCPLRRHVHYRIVVEEVALPLEEFEHGHHLVSVICDCIEAHEQAAKLGILHRDISGGNILIYPRVDEGRNGDKVVSMNGLLTDWELSKDIKSTGQPRRARQPERTGTWQYMSVALINNPKKVVEIADELEAFFHVLLYYAVRYLDSNCVDVAAYIERYFEAYQIDNGQYRCGNSKSYTITTGELQISAGTDLMFNSVIDRVLRTILRWLKAHYAVRKHEESQKGSAPVLHPNRPVVARPRKTTAIARNIDTSLYMDGAADVPGAPSETTIVDAYKLRRHDALIEFLVACLNAAKWSKHDKVPDRIPSKVEKQLATAPTGLISADTECSKRRKTNSGVAVPVEPASQTLPRSNHSLAAVWDSGFASGSKPPDSSCPQ</sequence>
<organism evidence="3 4">
    <name type="scientific">Trametes cubensis</name>
    <dbReference type="NCBI Taxonomy" id="1111947"/>
    <lineage>
        <taxon>Eukaryota</taxon>
        <taxon>Fungi</taxon>
        <taxon>Dikarya</taxon>
        <taxon>Basidiomycota</taxon>
        <taxon>Agaricomycotina</taxon>
        <taxon>Agaricomycetes</taxon>
        <taxon>Polyporales</taxon>
        <taxon>Polyporaceae</taxon>
        <taxon>Trametes</taxon>
    </lineage>
</organism>
<evidence type="ECO:0000259" key="2">
    <source>
        <dbReference type="Pfam" id="PF17667"/>
    </source>
</evidence>
<feature type="region of interest" description="Disordered" evidence="1">
    <location>
        <begin position="1"/>
        <end position="31"/>
    </location>
</feature>
<evidence type="ECO:0000313" key="3">
    <source>
        <dbReference type="EMBL" id="KAJ8474986.1"/>
    </source>
</evidence>
<dbReference type="EMBL" id="JAPEVG010000172">
    <property type="protein sequence ID" value="KAJ8474986.1"/>
    <property type="molecule type" value="Genomic_DNA"/>
</dbReference>
<dbReference type="InterPro" id="IPR040976">
    <property type="entry name" value="Pkinase_fungal"/>
</dbReference>
<dbReference type="GO" id="GO:0004672">
    <property type="term" value="F:protein kinase activity"/>
    <property type="evidence" value="ECO:0007669"/>
    <property type="project" value="InterPro"/>
</dbReference>
<feature type="compositionally biased region" description="Basic and acidic residues" evidence="1">
    <location>
        <begin position="1"/>
        <end position="13"/>
    </location>
</feature>
<dbReference type="Gene3D" id="1.10.510.10">
    <property type="entry name" value="Transferase(Phosphotransferase) domain 1"/>
    <property type="match status" value="1"/>
</dbReference>
<feature type="region of interest" description="Disordered" evidence="1">
    <location>
        <begin position="426"/>
        <end position="479"/>
    </location>
</feature>
<dbReference type="AlphaFoldDB" id="A0AAD7X806"/>
<dbReference type="PROSITE" id="PS00109">
    <property type="entry name" value="PROTEIN_KINASE_TYR"/>
    <property type="match status" value="1"/>
</dbReference>